<dbReference type="SUPFAM" id="SSF102588">
    <property type="entry name" value="LmbE-like"/>
    <property type="match status" value="1"/>
</dbReference>
<organism evidence="1 2">
    <name type="scientific">Carboxydothermus islandicus</name>
    <dbReference type="NCBI Taxonomy" id="661089"/>
    <lineage>
        <taxon>Bacteria</taxon>
        <taxon>Bacillati</taxon>
        <taxon>Bacillota</taxon>
        <taxon>Clostridia</taxon>
        <taxon>Thermoanaerobacterales</taxon>
        <taxon>Thermoanaerobacteraceae</taxon>
        <taxon>Carboxydothermus</taxon>
    </lineage>
</organism>
<accession>A0A1L8D518</accession>
<gene>
    <name evidence="1" type="ORF">ciss_22180</name>
</gene>
<dbReference type="NCBIfam" id="TIGR04001">
    <property type="entry name" value="thiol_BshB1"/>
    <property type="match status" value="1"/>
</dbReference>
<dbReference type="InterPro" id="IPR003737">
    <property type="entry name" value="GlcNAc_PI_deacetylase-related"/>
</dbReference>
<dbReference type="InterPro" id="IPR023842">
    <property type="entry name" value="Bacillithiol_biosynth_BshB1"/>
</dbReference>
<reference evidence="2" key="1">
    <citation type="submission" date="2016-12" db="EMBL/GenBank/DDBJ databases">
        <title>Draft Genome Sequences od Carboxydothermus pertinax and islandicus, Hydrogenogenic Carboxydotrophic Bacteria.</title>
        <authorList>
            <person name="Fukuyama Y."/>
            <person name="Ohmae K."/>
            <person name="Yoneda Y."/>
            <person name="Yoshida T."/>
            <person name="Sako Y."/>
        </authorList>
    </citation>
    <scope>NUCLEOTIDE SEQUENCE [LARGE SCALE GENOMIC DNA]</scope>
    <source>
        <strain evidence="2">SET</strain>
    </source>
</reference>
<dbReference type="RefSeq" id="WP_075866451.1">
    <property type="nucleotide sequence ID" value="NZ_BDJL01000132.1"/>
</dbReference>
<evidence type="ECO:0000313" key="2">
    <source>
        <dbReference type="Proteomes" id="UP000187338"/>
    </source>
</evidence>
<protein>
    <submittedName>
        <fullName evidence="1">Bacillithiol biosynthesis deacetylase BshB1</fullName>
    </submittedName>
</protein>
<dbReference type="Gene3D" id="3.40.50.10320">
    <property type="entry name" value="LmbE-like"/>
    <property type="match status" value="1"/>
</dbReference>
<keyword evidence="2" id="KW-1185">Reference proteome</keyword>
<sequence length="235" mass="26445">MEKVDFLAFGAHPDDIECGIGGTIAKLTRLGYKVGLVDLTLGEMASNGTTEQRQDEAYKAMEILGASFRINLKIPDRGINLTPENIEKVVEILRKAQPKVIAAPYWVDRHPDHERAGSLVKEGFFSAGLSKVLPEIKPIKRPEKYLRYFLTIPATPSFVVDVTDYYAIKKRAILAHVSQFAHRPEFSQTFLNEGQFLGRIESRDLFFGAQIGKRYGEGFVLQELLELEHPLALIK</sequence>
<dbReference type="Proteomes" id="UP000187338">
    <property type="component" value="Unassembled WGS sequence"/>
</dbReference>
<dbReference type="OrthoDB" id="9815144at2"/>
<dbReference type="STRING" id="661089.ciss_22180"/>
<dbReference type="Pfam" id="PF02585">
    <property type="entry name" value="PIG-L"/>
    <property type="match status" value="1"/>
</dbReference>
<dbReference type="GO" id="GO:0071793">
    <property type="term" value="P:bacillithiol biosynthetic process"/>
    <property type="evidence" value="ECO:0007669"/>
    <property type="project" value="InterPro"/>
</dbReference>
<dbReference type="InterPro" id="IPR024078">
    <property type="entry name" value="LmbE-like_dom_sf"/>
</dbReference>
<name>A0A1L8D518_9THEO</name>
<dbReference type="AlphaFoldDB" id="A0A1L8D518"/>
<dbReference type="GO" id="GO:0016811">
    <property type="term" value="F:hydrolase activity, acting on carbon-nitrogen (but not peptide) bonds, in linear amides"/>
    <property type="evidence" value="ECO:0007669"/>
    <property type="project" value="TreeGrafter"/>
</dbReference>
<dbReference type="GO" id="GO:0019213">
    <property type="term" value="F:deacetylase activity"/>
    <property type="evidence" value="ECO:0007669"/>
    <property type="project" value="InterPro"/>
</dbReference>
<dbReference type="PANTHER" id="PTHR12993:SF30">
    <property type="entry name" value="N-ACETYL-ALPHA-D-GLUCOSAMINYL L-MALATE DEACETYLASE 1"/>
    <property type="match status" value="1"/>
</dbReference>
<comment type="caution">
    <text evidence="1">The sequence shown here is derived from an EMBL/GenBank/DDBJ whole genome shotgun (WGS) entry which is preliminary data.</text>
</comment>
<evidence type="ECO:0000313" key="1">
    <source>
        <dbReference type="EMBL" id="GAV26285.1"/>
    </source>
</evidence>
<proteinExistence type="predicted"/>
<dbReference type="PANTHER" id="PTHR12993">
    <property type="entry name" value="N-ACETYLGLUCOSAMINYL-PHOSPHATIDYLINOSITOL DE-N-ACETYLASE-RELATED"/>
    <property type="match status" value="1"/>
</dbReference>
<dbReference type="EMBL" id="BDJL01000132">
    <property type="protein sequence ID" value="GAV26285.1"/>
    <property type="molecule type" value="Genomic_DNA"/>
</dbReference>